<protein>
    <submittedName>
        <fullName evidence="2">Uncharacterized protein</fullName>
    </submittedName>
</protein>
<dbReference type="PROSITE" id="PS50005">
    <property type="entry name" value="TPR"/>
    <property type="match status" value="1"/>
</dbReference>
<feature type="repeat" description="TPR" evidence="1">
    <location>
        <begin position="73"/>
        <end position="106"/>
    </location>
</feature>
<keyword evidence="1" id="KW-0802">TPR repeat</keyword>
<dbReference type="EMBL" id="SEKV01000148">
    <property type="protein sequence ID" value="TFY62919.1"/>
    <property type="molecule type" value="Genomic_DNA"/>
</dbReference>
<dbReference type="InterPro" id="IPR019734">
    <property type="entry name" value="TPR_rpt"/>
</dbReference>
<dbReference type="InterPro" id="IPR011990">
    <property type="entry name" value="TPR-like_helical_dom_sf"/>
</dbReference>
<dbReference type="Proteomes" id="UP000298390">
    <property type="component" value="Unassembled WGS sequence"/>
</dbReference>
<sequence>MATPWSPMTFYSESQFRTPLESELFAQAVADATEAQKLASEFIGLNRYEEAERLHLRALEVKLRIGCPEASLAISYNSMGAMYTRMGRLDEAKEYLQKALHIREGNSECGKELSSAFTRMYLAKVLEMQGDLRGAKDLRKMAPPRKMLLSWA</sequence>
<name>A0A4Y9YPF9_9APHY</name>
<evidence type="ECO:0000256" key="1">
    <source>
        <dbReference type="PROSITE-ProRule" id="PRU00339"/>
    </source>
</evidence>
<comment type="caution">
    <text evidence="2">The sequence shown here is derived from an EMBL/GenBank/DDBJ whole genome shotgun (WGS) entry which is preliminary data.</text>
</comment>
<dbReference type="Pfam" id="PF13424">
    <property type="entry name" value="TPR_12"/>
    <property type="match status" value="1"/>
</dbReference>
<proteinExistence type="predicted"/>
<evidence type="ECO:0000313" key="3">
    <source>
        <dbReference type="Proteomes" id="UP000298390"/>
    </source>
</evidence>
<dbReference type="AlphaFoldDB" id="A0A4Y9YPF9"/>
<reference evidence="2 3" key="1">
    <citation type="submission" date="2019-01" db="EMBL/GenBank/DDBJ databases">
        <title>Genome sequencing of the rare red list fungi Fomitopsis rosea.</title>
        <authorList>
            <person name="Buettner E."/>
            <person name="Kellner H."/>
        </authorList>
    </citation>
    <scope>NUCLEOTIDE SEQUENCE [LARGE SCALE GENOMIC DNA]</scope>
    <source>
        <strain evidence="2 3">DSM 105464</strain>
    </source>
</reference>
<dbReference type="PROSITE" id="PS50293">
    <property type="entry name" value="TPR_REGION"/>
    <property type="match status" value="1"/>
</dbReference>
<organism evidence="2 3">
    <name type="scientific">Rhodofomes roseus</name>
    <dbReference type="NCBI Taxonomy" id="34475"/>
    <lineage>
        <taxon>Eukaryota</taxon>
        <taxon>Fungi</taxon>
        <taxon>Dikarya</taxon>
        <taxon>Basidiomycota</taxon>
        <taxon>Agaricomycotina</taxon>
        <taxon>Agaricomycetes</taxon>
        <taxon>Polyporales</taxon>
        <taxon>Rhodofomes</taxon>
    </lineage>
</organism>
<dbReference type="SUPFAM" id="SSF48452">
    <property type="entry name" value="TPR-like"/>
    <property type="match status" value="1"/>
</dbReference>
<dbReference type="SMART" id="SM00028">
    <property type="entry name" value="TPR"/>
    <property type="match status" value="2"/>
</dbReference>
<gene>
    <name evidence="2" type="ORF">EVJ58_g3567</name>
</gene>
<dbReference type="STRING" id="34475.A0A4Y9YPF9"/>
<dbReference type="Gene3D" id="1.25.40.10">
    <property type="entry name" value="Tetratricopeptide repeat domain"/>
    <property type="match status" value="1"/>
</dbReference>
<evidence type="ECO:0000313" key="2">
    <source>
        <dbReference type="EMBL" id="TFY62919.1"/>
    </source>
</evidence>
<accession>A0A4Y9YPF9</accession>